<dbReference type="Gene3D" id="3.40.50.880">
    <property type="match status" value="1"/>
</dbReference>
<dbReference type="InterPro" id="IPR029062">
    <property type="entry name" value="Class_I_gatase-like"/>
</dbReference>
<dbReference type="Gene3D" id="3.20.20.80">
    <property type="entry name" value="Glycosidases"/>
    <property type="match status" value="1"/>
</dbReference>
<evidence type="ECO:0000313" key="1">
    <source>
        <dbReference type="EMBL" id="SVB18837.1"/>
    </source>
</evidence>
<dbReference type="AlphaFoldDB" id="A0A382C085"/>
<sequence length="640" mass="72733">MNQTKNSGQKKFFNRYVALLAMAGDPAFTSFLEEARPQVVQMGFYGPQLYAFGDTELGSGYPMSLPVRGVHEVLDWQKQFNQQIHDIGGKVIGHFSMTIAWGDPEKNTGFFESYNGDSWHTELLGPKPVDQIDDLVHKQPDGQMIVGDRYGFPWVAGCSNNPNWRKLHRKMVEVAIIRCDVDGFVSLYNYNHGCACDYCNQAFRAYLLDRYSPKEINSKFDIDNLDSFRLDGTLGKSPGWIDPDSPHPVGLQIEAMRFSQSSWKQHYDEIFIKTGRKLKPDLILGSWNHLGFMKHHERNVMPKEMWGCDEDLLWYSTGAGTGTVANGDAGVRMLNLKFIWELSGHKLPVLGRYEGTRTRASIAEGLACQGPGMGLYCNWKDPDGRKAFIDYFHFAEEFQSYYHPVESYAEVALVFPRQAVLKGNDQPVEHFRKIGQFLMDAHILFDVLSDQNISVERLDQYRGIVLTDTNSLGERQAELLAEYANQKNPVIVPLDSEGAPNFIDQLTAHEKVFLVALGDRAKLVSVLRDEIYGGVSTFDTMWTVRINAYFQTERVVIHFVNYNRIESKDNGPANESPIAISDVGVNLRLKDSNKKITEVTFLSPEIPYRENLTWNQDSDRLHFQIRSMLVYGVVVIDMAP</sequence>
<organism evidence="1">
    <name type="scientific">marine metagenome</name>
    <dbReference type="NCBI Taxonomy" id="408172"/>
    <lineage>
        <taxon>unclassified sequences</taxon>
        <taxon>metagenomes</taxon>
        <taxon>ecological metagenomes</taxon>
    </lineage>
</organism>
<protein>
    <recommendedName>
        <fullName evidence="2">Beta-galactosidase trimerisation domain-containing protein</fullName>
    </recommendedName>
</protein>
<gene>
    <name evidence="1" type="ORF">METZ01_LOCUS171691</name>
</gene>
<evidence type="ECO:0008006" key="2">
    <source>
        <dbReference type="Google" id="ProtNLM"/>
    </source>
</evidence>
<proteinExistence type="predicted"/>
<reference evidence="1" key="1">
    <citation type="submission" date="2018-05" db="EMBL/GenBank/DDBJ databases">
        <authorList>
            <person name="Lanie J.A."/>
            <person name="Ng W.-L."/>
            <person name="Kazmierczak K.M."/>
            <person name="Andrzejewski T.M."/>
            <person name="Davidsen T.M."/>
            <person name="Wayne K.J."/>
            <person name="Tettelin H."/>
            <person name="Glass J.I."/>
            <person name="Rusch D."/>
            <person name="Podicherti R."/>
            <person name="Tsui H.-C.T."/>
            <person name="Winkler M.E."/>
        </authorList>
    </citation>
    <scope>NUCLEOTIDE SEQUENCE</scope>
</reference>
<accession>A0A382C085</accession>
<dbReference type="EMBL" id="UINC01031963">
    <property type="protein sequence ID" value="SVB18837.1"/>
    <property type="molecule type" value="Genomic_DNA"/>
</dbReference>
<name>A0A382C085_9ZZZZ</name>